<feature type="domain" description="C2H2-type" evidence="12">
    <location>
        <begin position="95"/>
        <end position="122"/>
    </location>
</feature>
<feature type="region of interest" description="Disordered" evidence="11">
    <location>
        <begin position="31"/>
        <end position="85"/>
    </location>
</feature>
<dbReference type="InterPro" id="IPR013087">
    <property type="entry name" value="Znf_C2H2_type"/>
</dbReference>
<keyword evidence="6" id="KW-0862">Zinc</keyword>
<evidence type="ECO:0000313" key="13">
    <source>
        <dbReference type="EMBL" id="KAJ7079382.1"/>
    </source>
</evidence>
<dbReference type="GO" id="GO:0005634">
    <property type="term" value="C:nucleus"/>
    <property type="evidence" value="ECO:0007669"/>
    <property type="project" value="UniProtKB-SubCell"/>
</dbReference>
<evidence type="ECO:0000313" key="14">
    <source>
        <dbReference type="Proteomes" id="UP001222325"/>
    </source>
</evidence>
<keyword evidence="4" id="KW-0677">Repeat</keyword>
<dbReference type="GO" id="GO:0000981">
    <property type="term" value="F:DNA-binding transcription factor activity, RNA polymerase II-specific"/>
    <property type="evidence" value="ECO:0007669"/>
    <property type="project" value="TreeGrafter"/>
</dbReference>
<sequence length="224" mass="24425">MSSTTSFPSSPPRVVLPSIHEMFPDHLVTWTATFSPPPGSVPSDTPPQHMQRSSSRHAAPFYTAARASSAHLSESSSEGDAAEEDDLDEYRSFKHVCRVCGKRFNRPSSLRNHVNTHTGATPFRCPYPGCGRAFNVNSNMRRHFRNHPSSSFAPPLPDARQASSVSPWPEHAASPPRGILAASPRSSSSGFAGPALSIYSYDPERMGAGLLRPAHFESNVRSER</sequence>
<keyword evidence="9" id="KW-0539">Nucleus</keyword>
<keyword evidence="3" id="KW-0479">Metal-binding</keyword>
<evidence type="ECO:0000256" key="10">
    <source>
        <dbReference type="PROSITE-ProRule" id="PRU00042"/>
    </source>
</evidence>
<dbReference type="InterPro" id="IPR036236">
    <property type="entry name" value="Znf_C2H2_sf"/>
</dbReference>
<evidence type="ECO:0000256" key="6">
    <source>
        <dbReference type="ARBA" id="ARBA00022833"/>
    </source>
</evidence>
<proteinExistence type="inferred from homology"/>
<comment type="similarity">
    <text evidence="2">Belongs to the krueppel C2H2-type zinc-finger protein family.</text>
</comment>
<dbReference type="AlphaFoldDB" id="A0AAD6TVT6"/>
<dbReference type="PROSITE" id="PS00028">
    <property type="entry name" value="ZINC_FINGER_C2H2_1"/>
    <property type="match status" value="2"/>
</dbReference>
<organism evidence="13 14">
    <name type="scientific">Mycena belliarum</name>
    <dbReference type="NCBI Taxonomy" id="1033014"/>
    <lineage>
        <taxon>Eukaryota</taxon>
        <taxon>Fungi</taxon>
        <taxon>Dikarya</taxon>
        <taxon>Basidiomycota</taxon>
        <taxon>Agaricomycotina</taxon>
        <taxon>Agaricomycetes</taxon>
        <taxon>Agaricomycetidae</taxon>
        <taxon>Agaricales</taxon>
        <taxon>Marasmiineae</taxon>
        <taxon>Mycenaceae</taxon>
        <taxon>Mycena</taxon>
    </lineage>
</organism>
<accession>A0AAD6TVT6</accession>
<keyword evidence="5 10" id="KW-0863">Zinc-finger</keyword>
<comment type="subcellular location">
    <subcellularLocation>
        <location evidence="1">Nucleus</location>
    </subcellularLocation>
</comment>
<evidence type="ECO:0000256" key="7">
    <source>
        <dbReference type="ARBA" id="ARBA00023015"/>
    </source>
</evidence>
<evidence type="ECO:0000256" key="1">
    <source>
        <dbReference type="ARBA" id="ARBA00004123"/>
    </source>
</evidence>
<dbReference type="Gene3D" id="3.30.160.60">
    <property type="entry name" value="Classic Zinc Finger"/>
    <property type="match status" value="2"/>
</dbReference>
<dbReference type="GO" id="GO:0000978">
    <property type="term" value="F:RNA polymerase II cis-regulatory region sequence-specific DNA binding"/>
    <property type="evidence" value="ECO:0007669"/>
    <property type="project" value="TreeGrafter"/>
</dbReference>
<evidence type="ECO:0000256" key="5">
    <source>
        <dbReference type="ARBA" id="ARBA00022771"/>
    </source>
</evidence>
<comment type="caution">
    <text evidence="13">The sequence shown here is derived from an EMBL/GenBank/DDBJ whole genome shotgun (WGS) entry which is preliminary data.</text>
</comment>
<evidence type="ECO:0000259" key="12">
    <source>
        <dbReference type="PROSITE" id="PS50157"/>
    </source>
</evidence>
<name>A0AAD6TVT6_9AGAR</name>
<dbReference type="PANTHER" id="PTHR23235">
    <property type="entry name" value="KRUEPPEL-LIKE TRANSCRIPTION FACTOR"/>
    <property type="match status" value="1"/>
</dbReference>
<gene>
    <name evidence="13" type="ORF">B0H15DRAFT_516298</name>
</gene>
<dbReference type="FunFam" id="3.30.160.60:FF:000193">
    <property type="entry name" value="Zinc finger protein 300"/>
    <property type="match status" value="1"/>
</dbReference>
<dbReference type="SMART" id="SM00355">
    <property type="entry name" value="ZnF_C2H2"/>
    <property type="match status" value="2"/>
</dbReference>
<dbReference type="PROSITE" id="PS50157">
    <property type="entry name" value="ZINC_FINGER_C2H2_2"/>
    <property type="match status" value="2"/>
</dbReference>
<feature type="region of interest" description="Disordered" evidence="11">
    <location>
        <begin position="145"/>
        <end position="192"/>
    </location>
</feature>
<feature type="domain" description="C2H2-type" evidence="12">
    <location>
        <begin position="123"/>
        <end position="152"/>
    </location>
</feature>
<evidence type="ECO:0000256" key="2">
    <source>
        <dbReference type="ARBA" id="ARBA00006991"/>
    </source>
</evidence>
<evidence type="ECO:0000256" key="3">
    <source>
        <dbReference type="ARBA" id="ARBA00022723"/>
    </source>
</evidence>
<evidence type="ECO:0000256" key="4">
    <source>
        <dbReference type="ARBA" id="ARBA00022737"/>
    </source>
</evidence>
<keyword evidence="14" id="KW-1185">Reference proteome</keyword>
<dbReference type="GO" id="GO:0008270">
    <property type="term" value="F:zinc ion binding"/>
    <property type="evidence" value="ECO:0007669"/>
    <property type="project" value="UniProtKB-KW"/>
</dbReference>
<protein>
    <recommendedName>
        <fullName evidence="12">C2H2-type domain-containing protein</fullName>
    </recommendedName>
</protein>
<evidence type="ECO:0000256" key="8">
    <source>
        <dbReference type="ARBA" id="ARBA00023163"/>
    </source>
</evidence>
<keyword evidence="8" id="KW-0804">Transcription</keyword>
<feature type="compositionally biased region" description="Low complexity" evidence="11">
    <location>
        <begin position="64"/>
        <end position="79"/>
    </location>
</feature>
<evidence type="ECO:0000256" key="11">
    <source>
        <dbReference type="SAM" id="MobiDB-lite"/>
    </source>
</evidence>
<reference evidence="13" key="1">
    <citation type="submission" date="2023-03" db="EMBL/GenBank/DDBJ databases">
        <title>Massive genome expansion in bonnet fungi (Mycena s.s.) driven by repeated elements and novel gene families across ecological guilds.</title>
        <authorList>
            <consortium name="Lawrence Berkeley National Laboratory"/>
            <person name="Harder C.B."/>
            <person name="Miyauchi S."/>
            <person name="Viragh M."/>
            <person name="Kuo A."/>
            <person name="Thoen E."/>
            <person name="Andreopoulos B."/>
            <person name="Lu D."/>
            <person name="Skrede I."/>
            <person name="Drula E."/>
            <person name="Henrissat B."/>
            <person name="Morin E."/>
            <person name="Kohler A."/>
            <person name="Barry K."/>
            <person name="LaButti K."/>
            <person name="Morin E."/>
            <person name="Salamov A."/>
            <person name="Lipzen A."/>
            <person name="Mereny Z."/>
            <person name="Hegedus B."/>
            <person name="Baldrian P."/>
            <person name="Stursova M."/>
            <person name="Weitz H."/>
            <person name="Taylor A."/>
            <person name="Grigoriev I.V."/>
            <person name="Nagy L.G."/>
            <person name="Martin F."/>
            <person name="Kauserud H."/>
        </authorList>
    </citation>
    <scope>NUCLEOTIDE SEQUENCE</scope>
    <source>
        <strain evidence="13">CBHHK173m</strain>
    </source>
</reference>
<dbReference type="PANTHER" id="PTHR23235:SF120">
    <property type="entry name" value="KRUPPEL-LIKE FACTOR 15"/>
    <property type="match status" value="1"/>
</dbReference>
<evidence type="ECO:0000256" key="9">
    <source>
        <dbReference type="ARBA" id="ARBA00023242"/>
    </source>
</evidence>
<dbReference type="Pfam" id="PF00096">
    <property type="entry name" value="zf-C2H2"/>
    <property type="match status" value="2"/>
</dbReference>
<dbReference type="EMBL" id="JARJCN010000060">
    <property type="protein sequence ID" value="KAJ7079382.1"/>
    <property type="molecule type" value="Genomic_DNA"/>
</dbReference>
<dbReference type="Proteomes" id="UP001222325">
    <property type="component" value="Unassembled WGS sequence"/>
</dbReference>
<keyword evidence="7" id="KW-0805">Transcription regulation</keyword>
<dbReference type="SUPFAM" id="SSF57667">
    <property type="entry name" value="beta-beta-alpha zinc fingers"/>
    <property type="match status" value="1"/>
</dbReference>